<protein>
    <submittedName>
        <fullName evidence="1">Uncharacterized protein</fullName>
    </submittedName>
</protein>
<name>A0A0A9D272_ARUDO</name>
<dbReference type="AlphaFoldDB" id="A0A0A9D272"/>
<reference evidence="1" key="1">
    <citation type="submission" date="2014-09" db="EMBL/GenBank/DDBJ databases">
        <authorList>
            <person name="Magalhaes I.L.F."/>
            <person name="Oliveira U."/>
            <person name="Santos F.R."/>
            <person name="Vidigal T.H.D.A."/>
            <person name="Brescovit A.D."/>
            <person name="Santos A.J."/>
        </authorList>
    </citation>
    <scope>NUCLEOTIDE SEQUENCE</scope>
    <source>
        <tissue evidence="1">Shoot tissue taken approximately 20 cm above the soil surface</tissue>
    </source>
</reference>
<dbReference type="EMBL" id="GBRH01217107">
    <property type="protein sequence ID" value="JAD80788.1"/>
    <property type="molecule type" value="Transcribed_RNA"/>
</dbReference>
<accession>A0A0A9D272</accession>
<proteinExistence type="predicted"/>
<sequence>MCRPVNLFHLSCEVFRAKLMMGELILICRIHL</sequence>
<evidence type="ECO:0000313" key="1">
    <source>
        <dbReference type="EMBL" id="JAD80788.1"/>
    </source>
</evidence>
<reference evidence="1" key="2">
    <citation type="journal article" date="2015" name="Data Brief">
        <title>Shoot transcriptome of the giant reed, Arundo donax.</title>
        <authorList>
            <person name="Barrero R.A."/>
            <person name="Guerrero F.D."/>
            <person name="Moolhuijzen P."/>
            <person name="Goolsby J.A."/>
            <person name="Tidwell J."/>
            <person name="Bellgard S.E."/>
            <person name="Bellgard M.I."/>
        </authorList>
    </citation>
    <scope>NUCLEOTIDE SEQUENCE</scope>
    <source>
        <tissue evidence="1">Shoot tissue taken approximately 20 cm above the soil surface</tissue>
    </source>
</reference>
<organism evidence="1">
    <name type="scientific">Arundo donax</name>
    <name type="common">Giant reed</name>
    <name type="synonym">Donax arundinaceus</name>
    <dbReference type="NCBI Taxonomy" id="35708"/>
    <lineage>
        <taxon>Eukaryota</taxon>
        <taxon>Viridiplantae</taxon>
        <taxon>Streptophyta</taxon>
        <taxon>Embryophyta</taxon>
        <taxon>Tracheophyta</taxon>
        <taxon>Spermatophyta</taxon>
        <taxon>Magnoliopsida</taxon>
        <taxon>Liliopsida</taxon>
        <taxon>Poales</taxon>
        <taxon>Poaceae</taxon>
        <taxon>PACMAD clade</taxon>
        <taxon>Arundinoideae</taxon>
        <taxon>Arundineae</taxon>
        <taxon>Arundo</taxon>
    </lineage>
</organism>